<dbReference type="SMART" id="SM00298">
    <property type="entry name" value="CHROMO"/>
    <property type="match status" value="1"/>
</dbReference>
<evidence type="ECO:0000256" key="8">
    <source>
        <dbReference type="ARBA" id="ARBA00022990"/>
    </source>
</evidence>
<dbReference type="EC" id="2.3.1.48" evidence="4"/>
<feature type="compositionally biased region" description="Basic and acidic residues" evidence="16">
    <location>
        <begin position="514"/>
        <end position="533"/>
    </location>
</feature>
<reference evidence="20 21" key="1">
    <citation type="submission" date="2024-07" db="EMBL/GenBank/DDBJ databases">
        <title>Section-level genome sequencing and comparative genomics of Aspergillus sections Usti and Cavernicolus.</title>
        <authorList>
            <consortium name="Lawrence Berkeley National Laboratory"/>
            <person name="Nybo J.L."/>
            <person name="Vesth T.C."/>
            <person name="Theobald S."/>
            <person name="Frisvad J.C."/>
            <person name="Larsen T.O."/>
            <person name="Kjaerboelling I."/>
            <person name="Rothschild-Mancinelli K."/>
            <person name="Lyhne E.K."/>
            <person name="Kogle M.E."/>
            <person name="Barry K."/>
            <person name="Clum A."/>
            <person name="Na H."/>
            <person name="Ledsgaard L."/>
            <person name="Lin J."/>
            <person name="Lipzen A."/>
            <person name="Kuo A."/>
            <person name="Riley R."/>
            <person name="Mondo S."/>
            <person name="LaButti K."/>
            <person name="Haridas S."/>
            <person name="Pangalinan J."/>
            <person name="Salamov A.A."/>
            <person name="Simmons B.A."/>
            <person name="Magnuson J.K."/>
            <person name="Chen J."/>
            <person name="Drula E."/>
            <person name="Henrissat B."/>
            <person name="Wiebenga A."/>
            <person name="Lubbers R.J."/>
            <person name="Gomes A.C."/>
            <person name="Macurrencykelacurrency M.R."/>
            <person name="Stajich J."/>
            <person name="Grigoriev I.V."/>
            <person name="Mortensen U.H."/>
            <person name="De vries R.P."/>
            <person name="Baker S.E."/>
            <person name="Andersen M.R."/>
        </authorList>
    </citation>
    <scope>NUCLEOTIDE SEQUENCE [LARGE SCALE GENOMIC DNA]</scope>
    <source>
        <strain evidence="20 21">CBS 756.74</strain>
    </source>
</reference>
<comment type="similarity">
    <text evidence="2">Belongs to the CEF1 family.</text>
</comment>
<dbReference type="Pfam" id="PF17772">
    <property type="entry name" value="zf-MYST"/>
    <property type="match status" value="1"/>
</dbReference>
<dbReference type="Pfam" id="PF01853">
    <property type="entry name" value="MOZ_SAS"/>
    <property type="match status" value="1"/>
</dbReference>
<feature type="domain" description="HTH myb-type" evidence="18">
    <location>
        <begin position="1"/>
        <end position="35"/>
    </location>
</feature>
<feature type="region of interest" description="Disordered" evidence="16">
    <location>
        <begin position="481"/>
        <end position="534"/>
    </location>
</feature>
<evidence type="ECO:0000259" key="18">
    <source>
        <dbReference type="PROSITE" id="PS51294"/>
    </source>
</evidence>
<sequence length="1296" mass="145865">MPVVKGGVSKYGLNQWARVSSLLARKTPKQCKARWVEWLDPGIRKVEWSREEDEKLLHLAKLMPTQWRTIAPIVGRTATQCLERYQKLLDEAEARENDELGLGGPAGAEAVAPSADDVRRLRPGELDPDPESKPARPDTIDLDEDEKEMLSEARARLANTQGKKAKRKARERQLEESRRLAVLQKRRELKNAGINIKVVTRKQGEMDYNADIPFEKPAAPGFYDTAEEESRNERQREMFDPRKQQLANKRKGDQDEDAERKKRKNDKNSNSAAFAAAARAGQMQKIREAEQSSKRRALALPSPQVSEGEMEDIIKMGMAGDKASKMAGDEDGTRGLMGNYSAIVGGTPIRTPRAPPEEDHIANEIKNIRALTETQSSLLGGENTPLHEGGSSTGFDGIAPRRQAIVTPNPMATPFRQGGAVGATPLPAGAGPGATPLRTPRDHFALNQEIAGGQLVASTPKELRMQENLARQSIRSRLAALPKPKETEWELEELPSDTAEPTAVTEISEEDSAERDRREREARERAAEAEHKRQTQVYQRSLPRPVVLDIDSLIERASHVTDPIAGLIAKEAALLIANDACKFPVPGAKIEGKPRKLERLDDQWLEQARAAIAAEVSPEKLQEFAVEFDNRWSSTRDNTLPGLSNYTDDEEEDIYQQEQRMIGVFDNVQASLLATAEQGNKLEKKLALHYGGYQNRAKMLRTKITEAHTALEKSRADLDAFRTLQISEEAAVSRRLEKLREDVAFVMRREREAQEQYRSRMEELSELVAGTGGMVNGQTTGHFSADIMGGSGEATGTPDPVEKGFATLNTIRIGVKAMVHKDGELRKAEILSIKQRKDGLAFYVHYVDFNKRLDEWIASSRLDLSQEVEWPQPEKPEKKKTGPANKAPSKNKRARAGSRDVSATPDLLTGKNANVGKIQRPSKAGGKENRGDETPISLSILGSEALSADGTPKADSEDVDMMDASFVDAKEIKEEEKALGLMSREEEIERLRTGGSMTQNPTEIHRVRNLERLQMGKFDVEPWYFSPYPASYSDSEVVYIDEFCLSYFDNKRAFERHRTKCTLVHPPGNEIYRDDNISFFEVDGRRQRTWCRNLCLLSKLFLDHKTLYYDVDPFLFYCMCTRDETGCHLVGYFSKEKDSAEGYNLACILTLPQYQRHGFGRLLISFSYELSKREGKLGSPEKPLSDLGLLSYRQYWRETLVEILMESGREAVSENELAVLTSMTEKDVHETLVVFNMLRYHPPQKGNWVIVLTDQVVAEHEKRLEKEKIKGSRRIDSSRLQWKPPVFTASSRTWNW</sequence>
<feature type="region of interest" description="Disordered" evidence="16">
    <location>
        <begin position="156"/>
        <end position="176"/>
    </location>
</feature>
<feature type="region of interest" description="Disordered" evidence="16">
    <location>
        <begin position="98"/>
        <end position="140"/>
    </location>
</feature>
<dbReference type="PROSITE" id="PS51726">
    <property type="entry name" value="MYST_HAT"/>
    <property type="match status" value="1"/>
</dbReference>
<dbReference type="GeneID" id="98158334"/>
<gene>
    <name evidence="20" type="ORF">BJX68DRAFT_256329</name>
</gene>
<feature type="domain" description="MYST-type HAT" evidence="19">
    <location>
        <begin position="1005"/>
        <end position="1284"/>
    </location>
</feature>
<comment type="function">
    <text evidence="14">Catalytic component of the NuA4 histone acetyltransferase (HAT) complex which is involved in epigenetic transcriptional activation of selected genes principally by acetylation of nucleosomal histones H4, H3, H2B, H2A and H2A variant H2A.Z. Acetylates histone H4 to form H4K5ac, H4K8ac, H4K12ac and H4K16ac, histone H3 to form H3K14ac, and histone H2A to form H2AK4ac and H2AK7ac. The NuA4 complex is involved in the DNA damage response and is required for chromosome segregation. The NuA4 complex plays a direct role in repair of DNA double-strand breaks (DSBs) through homologous recombination. Recruitment to promoters depends on H3K4me. Also acetylates non-histone proteins. In addition to protein acetyltransferase, can use different acyl-CoA substrates, such as 2-hydroxyisobutanoyl-CoA (2-hydroxyisobutyryl-CoA) or (2E)-butenoyl-CoA (crotonyl-CoA), and is able to mediate protein 2-hydroxyisobutyrylation and crotonylation, respectively.</text>
</comment>
<dbReference type="CDD" id="cd00167">
    <property type="entry name" value="SANT"/>
    <property type="match status" value="1"/>
</dbReference>
<evidence type="ECO:0000256" key="16">
    <source>
        <dbReference type="SAM" id="MobiDB-lite"/>
    </source>
</evidence>
<evidence type="ECO:0000256" key="2">
    <source>
        <dbReference type="ARBA" id="ARBA00010506"/>
    </source>
</evidence>
<evidence type="ECO:0000256" key="3">
    <source>
        <dbReference type="ARBA" id="ARBA00011353"/>
    </source>
</evidence>
<dbReference type="Pfam" id="PF00249">
    <property type="entry name" value="Myb_DNA-binding"/>
    <property type="match status" value="2"/>
</dbReference>
<feature type="compositionally biased region" description="Low complexity" evidence="16">
    <location>
        <begin position="422"/>
        <end position="438"/>
    </location>
</feature>
<evidence type="ECO:0000256" key="13">
    <source>
        <dbReference type="ARBA" id="ARBA00023242"/>
    </source>
</evidence>
<dbReference type="Proteomes" id="UP001610444">
    <property type="component" value="Unassembled WGS sequence"/>
</dbReference>
<dbReference type="EMBL" id="JBFXLR010000031">
    <property type="protein sequence ID" value="KAL2846755.1"/>
    <property type="molecule type" value="Genomic_DNA"/>
</dbReference>
<evidence type="ECO:0000256" key="9">
    <source>
        <dbReference type="ARBA" id="ARBA00023015"/>
    </source>
</evidence>
<name>A0ABR4K375_9EURO</name>
<dbReference type="InterPro" id="IPR002717">
    <property type="entry name" value="HAT_MYST-type"/>
</dbReference>
<feature type="compositionally biased region" description="Low complexity" evidence="16">
    <location>
        <begin position="268"/>
        <end position="280"/>
    </location>
</feature>
<evidence type="ECO:0000259" key="19">
    <source>
        <dbReference type="PROSITE" id="PS51726"/>
    </source>
</evidence>
<dbReference type="SUPFAM" id="SSF55729">
    <property type="entry name" value="Acyl-CoA N-acyltransferases (Nat)"/>
    <property type="match status" value="1"/>
</dbReference>
<keyword evidence="6" id="KW-0747">Spliceosome</keyword>
<keyword evidence="8" id="KW-0007">Acetylation</keyword>
<evidence type="ECO:0000313" key="20">
    <source>
        <dbReference type="EMBL" id="KAL2846755.1"/>
    </source>
</evidence>
<evidence type="ECO:0000256" key="1">
    <source>
        <dbReference type="ARBA" id="ARBA00010107"/>
    </source>
</evidence>
<feature type="domain" description="Myb-like" evidence="17">
    <location>
        <begin position="8"/>
        <end position="39"/>
    </location>
</feature>
<comment type="similarity">
    <text evidence="1">Belongs to the MYST (SAS/MOZ) family.</text>
</comment>
<evidence type="ECO:0000256" key="7">
    <source>
        <dbReference type="ARBA" id="ARBA00022737"/>
    </source>
</evidence>
<keyword evidence="11" id="KW-0804">Transcription</keyword>
<evidence type="ECO:0000256" key="15">
    <source>
        <dbReference type="SAM" id="Coils"/>
    </source>
</evidence>
<keyword evidence="5" id="KW-0507">mRNA processing</keyword>
<dbReference type="Gene3D" id="3.30.60.60">
    <property type="entry name" value="N-acetyl transferase-like"/>
    <property type="match status" value="1"/>
</dbReference>
<evidence type="ECO:0000256" key="11">
    <source>
        <dbReference type="ARBA" id="ARBA00023163"/>
    </source>
</evidence>
<comment type="caution">
    <text evidence="20">The sequence shown here is derived from an EMBL/GenBank/DDBJ whole genome shotgun (WGS) entry which is preliminary data.</text>
</comment>
<dbReference type="InterPro" id="IPR017930">
    <property type="entry name" value="Myb_dom"/>
</dbReference>
<dbReference type="InterPro" id="IPR036388">
    <property type="entry name" value="WH-like_DNA-bd_sf"/>
</dbReference>
<dbReference type="SUPFAM" id="SSF46689">
    <property type="entry name" value="Homeodomain-like"/>
    <property type="match status" value="1"/>
</dbReference>
<feature type="compositionally biased region" description="Basic and acidic residues" evidence="16">
    <location>
        <begin position="228"/>
        <end position="243"/>
    </location>
</feature>
<dbReference type="SMART" id="SM00717">
    <property type="entry name" value="SANT"/>
    <property type="match status" value="2"/>
</dbReference>
<dbReference type="InterPro" id="IPR040706">
    <property type="entry name" value="Zf-MYST"/>
</dbReference>
<feature type="region of interest" description="Disordered" evidence="16">
    <location>
        <begin position="210"/>
        <end position="307"/>
    </location>
</feature>
<keyword evidence="21" id="KW-1185">Reference proteome</keyword>
<evidence type="ECO:0000256" key="4">
    <source>
        <dbReference type="ARBA" id="ARBA00013184"/>
    </source>
</evidence>
<comment type="subunit">
    <text evidence="3">Component of the NuA4 histone acetyltransferase complex.</text>
</comment>
<evidence type="ECO:0000256" key="12">
    <source>
        <dbReference type="ARBA" id="ARBA00023187"/>
    </source>
</evidence>
<dbReference type="CDD" id="cd11659">
    <property type="entry name" value="SANT_CDC5_II"/>
    <property type="match status" value="1"/>
</dbReference>
<dbReference type="InterPro" id="IPR009057">
    <property type="entry name" value="Homeodomain-like_sf"/>
</dbReference>
<organism evidence="20 21">
    <name type="scientific">Aspergillus pseudodeflectus</name>
    <dbReference type="NCBI Taxonomy" id="176178"/>
    <lineage>
        <taxon>Eukaryota</taxon>
        <taxon>Fungi</taxon>
        <taxon>Dikarya</taxon>
        <taxon>Ascomycota</taxon>
        <taxon>Pezizomycotina</taxon>
        <taxon>Eurotiomycetes</taxon>
        <taxon>Eurotiomycetidae</taxon>
        <taxon>Eurotiales</taxon>
        <taxon>Aspergillaceae</taxon>
        <taxon>Aspergillus</taxon>
        <taxon>Aspergillus subgen. Nidulantes</taxon>
    </lineage>
</organism>
<feature type="region of interest" description="Disordered" evidence="16">
    <location>
        <begin position="409"/>
        <end position="440"/>
    </location>
</feature>
<accession>A0ABR4K375</accession>
<keyword evidence="12" id="KW-0508">mRNA splicing</keyword>
<feature type="coiled-coil region" evidence="15">
    <location>
        <begin position="736"/>
        <end position="767"/>
    </location>
</feature>
<evidence type="ECO:0000256" key="10">
    <source>
        <dbReference type="ARBA" id="ARBA00023125"/>
    </source>
</evidence>
<proteinExistence type="inferred from homology"/>
<dbReference type="InterPro" id="IPR021786">
    <property type="entry name" value="Cdc5p/Cef1_C"/>
</dbReference>
<dbReference type="InterPro" id="IPR016181">
    <property type="entry name" value="Acyl_CoA_acyltransferase"/>
</dbReference>
<keyword evidence="9" id="KW-0805">Transcription regulation</keyword>
<dbReference type="InterPro" id="IPR047242">
    <property type="entry name" value="CDC5L/Cef1"/>
</dbReference>
<dbReference type="InterPro" id="IPR000953">
    <property type="entry name" value="Chromo/chromo_shadow_dom"/>
</dbReference>
<dbReference type="Pfam" id="PF11717">
    <property type="entry name" value="Tudor-knot"/>
    <property type="match status" value="1"/>
</dbReference>
<feature type="domain" description="Myb-like" evidence="17">
    <location>
        <begin position="40"/>
        <end position="89"/>
    </location>
</feature>
<keyword evidence="10" id="KW-0238">DNA-binding</keyword>
<feature type="compositionally biased region" description="Basic and acidic residues" evidence="16">
    <location>
        <begin position="116"/>
        <end position="139"/>
    </location>
</feature>
<keyword evidence="7" id="KW-0677">Repeat</keyword>
<dbReference type="InterPro" id="IPR001005">
    <property type="entry name" value="SANT/Myb"/>
</dbReference>
<dbReference type="PROSITE" id="PS50090">
    <property type="entry name" value="MYB_LIKE"/>
    <property type="match status" value="2"/>
</dbReference>
<evidence type="ECO:0000256" key="5">
    <source>
        <dbReference type="ARBA" id="ARBA00022664"/>
    </source>
</evidence>
<feature type="domain" description="HTH myb-type" evidence="18">
    <location>
        <begin position="40"/>
        <end position="93"/>
    </location>
</feature>
<keyword evidence="15" id="KW-0175">Coiled coil</keyword>
<dbReference type="PANTHER" id="PTHR45885">
    <property type="entry name" value="CELL DIVISION CYCLE 5-LIKE PROTEIN"/>
    <property type="match status" value="1"/>
</dbReference>
<dbReference type="InterPro" id="IPR025995">
    <property type="entry name" value="Tudor-knot"/>
</dbReference>
<dbReference type="Gene3D" id="1.10.10.60">
    <property type="entry name" value="Homeodomain-like"/>
    <property type="match status" value="2"/>
</dbReference>
<dbReference type="Pfam" id="PF11831">
    <property type="entry name" value="Myb_Cef"/>
    <property type="match status" value="1"/>
</dbReference>
<dbReference type="InterPro" id="IPR016197">
    <property type="entry name" value="Chromo-like_dom_sf"/>
</dbReference>
<protein>
    <recommendedName>
        <fullName evidence="4">histone acetyltransferase</fullName>
        <ecNumber evidence="4">2.3.1.48</ecNumber>
    </recommendedName>
</protein>
<dbReference type="Gene3D" id="1.10.10.10">
    <property type="entry name" value="Winged helix-like DNA-binding domain superfamily/Winged helix DNA-binding domain"/>
    <property type="match status" value="1"/>
</dbReference>
<evidence type="ECO:0000259" key="17">
    <source>
        <dbReference type="PROSITE" id="PS50090"/>
    </source>
</evidence>
<feature type="region of interest" description="Disordered" evidence="16">
    <location>
        <begin position="868"/>
        <end position="959"/>
    </location>
</feature>
<dbReference type="PANTHER" id="PTHR45885:SF1">
    <property type="entry name" value="CELL DIVISION CYCLE 5-LIKE PROTEIN"/>
    <property type="match status" value="1"/>
</dbReference>
<keyword evidence="13" id="KW-0539">Nucleus</keyword>
<dbReference type="Gene3D" id="2.30.30.140">
    <property type="match status" value="1"/>
</dbReference>
<dbReference type="RefSeq" id="XP_070897339.1">
    <property type="nucleotide sequence ID" value="XM_071043170.1"/>
</dbReference>
<evidence type="ECO:0000256" key="6">
    <source>
        <dbReference type="ARBA" id="ARBA00022728"/>
    </source>
</evidence>
<dbReference type="PROSITE" id="PS51294">
    <property type="entry name" value="HTH_MYB"/>
    <property type="match status" value="2"/>
</dbReference>
<feature type="region of interest" description="Disordered" evidence="16">
    <location>
        <begin position="379"/>
        <end position="398"/>
    </location>
</feature>
<dbReference type="Gene3D" id="3.40.630.30">
    <property type="match status" value="1"/>
</dbReference>
<dbReference type="SUPFAM" id="SSF54160">
    <property type="entry name" value="Chromo domain-like"/>
    <property type="match status" value="1"/>
</dbReference>
<evidence type="ECO:0000313" key="21">
    <source>
        <dbReference type="Proteomes" id="UP001610444"/>
    </source>
</evidence>
<evidence type="ECO:0000256" key="14">
    <source>
        <dbReference type="ARBA" id="ARBA00045805"/>
    </source>
</evidence>
<dbReference type="InterPro" id="IPR047240">
    <property type="entry name" value="SANT_CDC5L_II"/>
</dbReference>